<organism evidence="1 2">
    <name type="scientific">Haematococcus lacustris</name>
    <name type="common">Green alga</name>
    <name type="synonym">Haematococcus pluvialis</name>
    <dbReference type="NCBI Taxonomy" id="44745"/>
    <lineage>
        <taxon>Eukaryota</taxon>
        <taxon>Viridiplantae</taxon>
        <taxon>Chlorophyta</taxon>
        <taxon>core chlorophytes</taxon>
        <taxon>Chlorophyceae</taxon>
        <taxon>CS clade</taxon>
        <taxon>Chlamydomonadales</taxon>
        <taxon>Haematococcaceae</taxon>
        <taxon>Haematococcus</taxon>
    </lineage>
</organism>
<dbReference type="Proteomes" id="UP000485058">
    <property type="component" value="Unassembled WGS sequence"/>
</dbReference>
<proteinExistence type="predicted"/>
<protein>
    <submittedName>
        <fullName evidence="1">Uncharacterized protein</fullName>
    </submittedName>
</protein>
<sequence>MQVDTGLSFNAIPKGLKGSFAVMAPGASEDIALTVTEGQAREARGTGYCALARRGRYAAKQVPMFSLASSVAPLARGTKVSAQAIRSFAMRMGSIVPHSVDWTATEVDTRQGANSDALSPAVQVLHAGMACT</sequence>
<keyword evidence="2" id="KW-1185">Reference proteome</keyword>
<name>A0A6A0ABW8_HAELA</name>
<evidence type="ECO:0000313" key="2">
    <source>
        <dbReference type="Proteomes" id="UP000485058"/>
    </source>
</evidence>
<accession>A0A6A0ABW8</accession>
<evidence type="ECO:0000313" key="1">
    <source>
        <dbReference type="EMBL" id="GFH29751.1"/>
    </source>
</evidence>
<gene>
    <name evidence="1" type="ORF">HaLaN_28466</name>
</gene>
<dbReference type="AlphaFoldDB" id="A0A6A0ABW8"/>
<dbReference type="EMBL" id="BLLF01004508">
    <property type="protein sequence ID" value="GFH29751.1"/>
    <property type="molecule type" value="Genomic_DNA"/>
</dbReference>
<comment type="caution">
    <text evidence="1">The sequence shown here is derived from an EMBL/GenBank/DDBJ whole genome shotgun (WGS) entry which is preliminary data.</text>
</comment>
<reference evidence="1 2" key="1">
    <citation type="submission" date="2020-02" db="EMBL/GenBank/DDBJ databases">
        <title>Draft genome sequence of Haematococcus lacustris strain NIES-144.</title>
        <authorList>
            <person name="Morimoto D."/>
            <person name="Nakagawa S."/>
            <person name="Yoshida T."/>
            <person name="Sawayama S."/>
        </authorList>
    </citation>
    <scope>NUCLEOTIDE SEQUENCE [LARGE SCALE GENOMIC DNA]</scope>
    <source>
        <strain evidence="1 2">NIES-144</strain>
    </source>
</reference>